<dbReference type="EMBL" id="CM004387">
    <property type="protein sequence ID" value="OAY60417.1"/>
    <property type="molecule type" value="Genomic_DNA"/>
</dbReference>
<sequence length="70" mass="7951">MWASMPSLFCFTAFSQRPTTFTSSSSFLFLPQALFFSFTSPLLCHQRSPPHLASPRSRSHTIMSIRYGNC</sequence>
<gene>
    <name evidence="1" type="ORF">MANES_01G110700</name>
</gene>
<protein>
    <submittedName>
        <fullName evidence="1">Uncharacterized protein</fullName>
    </submittedName>
</protein>
<reference evidence="1" key="1">
    <citation type="submission" date="2016-02" db="EMBL/GenBank/DDBJ databases">
        <title>WGS assembly of Manihot esculenta.</title>
        <authorList>
            <person name="Bredeson J.V."/>
            <person name="Prochnik S.E."/>
            <person name="Lyons J.B."/>
            <person name="Schmutz J."/>
            <person name="Grimwood J."/>
            <person name="Vrebalov J."/>
            <person name="Bart R.S."/>
            <person name="Amuge T."/>
            <person name="Ferguson M.E."/>
            <person name="Green R."/>
            <person name="Putnam N."/>
            <person name="Stites J."/>
            <person name="Rounsley S."/>
            <person name="Rokhsar D.S."/>
        </authorList>
    </citation>
    <scope>NUCLEOTIDE SEQUENCE [LARGE SCALE GENOMIC DNA]</scope>
    <source>
        <tissue evidence="1">Leaf</tissue>
    </source>
</reference>
<name>A0A2C9WJL2_MANES</name>
<accession>A0A2C9WJL2</accession>
<dbReference type="AlphaFoldDB" id="A0A2C9WJL2"/>
<organism evidence="1">
    <name type="scientific">Manihot esculenta</name>
    <name type="common">Cassava</name>
    <name type="synonym">Jatropha manihot</name>
    <dbReference type="NCBI Taxonomy" id="3983"/>
    <lineage>
        <taxon>Eukaryota</taxon>
        <taxon>Viridiplantae</taxon>
        <taxon>Streptophyta</taxon>
        <taxon>Embryophyta</taxon>
        <taxon>Tracheophyta</taxon>
        <taxon>Spermatophyta</taxon>
        <taxon>Magnoliopsida</taxon>
        <taxon>eudicotyledons</taxon>
        <taxon>Gunneridae</taxon>
        <taxon>Pentapetalae</taxon>
        <taxon>rosids</taxon>
        <taxon>fabids</taxon>
        <taxon>Malpighiales</taxon>
        <taxon>Euphorbiaceae</taxon>
        <taxon>Crotonoideae</taxon>
        <taxon>Manihoteae</taxon>
        <taxon>Manihot</taxon>
    </lineage>
</organism>
<evidence type="ECO:0000313" key="1">
    <source>
        <dbReference type="EMBL" id="OAY60417.1"/>
    </source>
</evidence>
<proteinExistence type="predicted"/>